<dbReference type="RefSeq" id="WP_179910448.1">
    <property type="nucleotide sequence ID" value="NZ_CP058910.1"/>
</dbReference>
<name>A0A7D5SWD1_9EURY</name>
<gene>
    <name evidence="1" type="ORF">HZS55_03955</name>
</gene>
<organism evidence="1 2">
    <name type="scientific">Halosimplex rubrum</name>
    <dbReference type="NCBI Taxonomy" id="869889"/>
    <lineage>
        <taxon>Archaea</taxon>
        <taxon>Methanobacteriati</taxon>
        <taxon>Methanobacteriota</taxon>
        <taxon>Stenosarchaea group</taxon>
        <taxon>Halobacteria</taxon>
        <taxon>Halobacteriales</taxon>
        <taxon>Haloarculaceae</taxon>
        <taxon>Halosimplex</taxon>
    </lineage>
</organism>
<dbReference type="AlphaFoldDB" id="A0A7D5SWD1"/>
<accession>A0A7D5SWD1</accession>
<reference evidence="1 2" key="1">
    <citation type="submission" date="2020-07" db="EMBL/GenBank/DDBJ databases">
        <title>Halosimplex pelagicum sp. nov. and Halosimplex rubrum sp. nov., isolated from salted brown alga Laminaria, and emended description of the genus Halosimplex.</title>
        <authorList>
            <person name="Cui H."/>
        </authorList>
    </citation>
    <scope>NUCLEOTIDE SEQUENCE [LARGE SCALE GENOMIC DNA]</scope>
    <source>
        <strain evidence="1 2">R27</strain>
    </source>
</reference>
<dbReference type="Proteomes" id="UP000509667">
    <property type="component" value="Chromosome"/>
</dbReference>
<keyword evidence="2" id="KW-1185">Reference proteome</keyword>
<evidence type="ECO:0000313" key="1">
    <source>
        <dbReference type="EMBL" id="QLH76511.1"/>
    </source>
</evidence>
<sequence length="55" mass="5490">MDRHWTHHLVALSGVLAGVVIFAAGDATSLAAGVAAVGAAALLPELASGRRTSPR</sequence>
<dbReference type="EMBL" id="CP058910">
    <property type="protein sequence ID" value="QLH76511.1"/>
    <property type="molecule type" value="Genomic_DNA"/>
</dbReference>
<evidence type="ECO:0000313" key="2">
    <source>
        <dbReference type="Proteomes" id="UP000509667"/>
    </source>
</evidence>
<proteinExistence type="predicted"/>
<protein>
    <submittedName>
        <fullName evidence="1">Uncharacterized protein</fullName>
    </submittedName>
</protein>
<dbReference type="KEGG" id="hrr:HZS55_03955"/>
<dbReference type="GeneID" id="56076988"/>